<reference evidence="7 8" key="1">
    <citation type="journal article" date="2009" name="Stand. Genomic Sci.">
        <title>Complete genome sequence of Rhodothermus marinus type strain (R-10).</title>
        <authorList>
            <person name="Nolan M."/>
            <person name="Tindall B.J."/>
            <person name="Pomrenke H."/>
            <person name="Lapidus A."/>
            <person name="Copeland A."/>
            <person name="Glavina Del Rio T."/>
            <person name="Lucas S."/>
            <person name="Chen F."/>
            <person name="Tice H."/>
            <person name="Cheng J.F."/>
            <person name="Saunders E."/>
            <person name="Han C."/>
            <person name="Bruce D."/>
            <person name="Goodwin L."/>
            <person name="Chain P."/>
            <person name="Pitluck S."/>
            <person name="Ovchinikova G."/>
            <person name="Pati A."/>
            <person name="Ivanova N."/>
            <person name="Mavromatis K."/>
            <person name="Chen A."/>
            <person name="Palaniappan K."/>
            <person name="Land M."/>
            <person name="Hauser L."/>
            <person name="Chang Y.J."/>
            <person name="Jeffries C.D."/>
            <person name="Brettin T."/>
            <person name="Goker M."/>
            <person name="Bristow J."/>
            <person name="Eisen J.A."/>
            <person name="Markowitz V."/>
            <person name="Hugenholtz P."/>
            <person name="Kyrpides N.C."/>
            <person name="Klenk H.P."/>
            <person name="Detter J.C."/>
        </authorList>
    </citation>
    <scope>NUCLEOTIDE SEQUENCE [LARGE SCALE GENOMIC DNA]</scope>
    <source>
        <strain evidence="8">ATCC 43812 / DSM 4252 / R-10</strain>
    </source>
</reference>
<dbReference type="KEGG" id="rmr:Rmar_2078"/>
<evidence type="ECO:0000313" key="7">
    <source>
        <dbReference type="EMBL" id="ACY48959.1"/>
    </source>
</evidence>
<dbReference type="PANTHER" id="PTHR10283:SF82">
    <property type="entry name" value="SOLUTE CARRIER FAMILY 13 MEMBER 2"/>
    <property type="match status" value="1"/>
</dbReference>
<feature type="transmembrane region" description="Helical" evidence="6">
    <location>
        <begin position="410"/>
        <end position="428"/>
    </location>
</feature>
<dbReference type="eggNOG" id="COG0471">
    <property type="taxonomic scope" value="Bacteria"/>
</dbReference>
<evidence type="ECO:0000256" key="2">
    <source>
        <dbReference type="ARBA" id="ARBA00022448"/>
    </source>
</evidence>
<feature type="transmembrane region" description="Helical" evidence="6">
    <location>
        <begin position="212"/>
        <end position="239"/>
    </location>
</feature>
<accession>D0MD47</accession>
<feature type="transmembrane region" description="Helical" evidence="6">
    <location>
        <begin position="387"/>
        <end position="404"/>
    </location>
</feature>
<feature type="transmembrane region" description="Helical" evidence="6">
    <location>
        <begin position="293"/>
        <end position="312"/>
    </location>
</feature>
<feature type="transmembrane region" description="Helical" evidence="6">
    <location>
        <begin position="169"/>
        <end position="192"/>
    </location>
</feature>
<dbReference type="GO" id="GO:0005886">
    <property type="term" value="C:plasma membrane"/>
    <property type="evidence" value="ECO:0007669"/>
    <property type="project" value="TreeGrafter"/>
</dbReference>
<dbReference type="Pfam" id="PF00939">
    <property type="entry name" value="Na_sulph_symp"/>
    <property type="match status" value="1"/>
</dbReference>
<proteinExistence type="predicted"/>
<dbReference type="AlphaFoldDB" id="D0MD47"/>
<dbReference type="NCBIfam" id="TIGR00785">
    <property type="entry name" value="dass"/>
    <property type="match status" value="1"/>
</dbReference>
<keyword evidence="3 6" id="KW-0812">Transmembrane</keyword>
<feature type="transmembrane region" description="Helical" evidence="6">
    <location>
        <begin position="79"/>
        <end position="97"/>
    </location>
</feature>
<dbReference type="InterPro" id="IPR001898">
    <property type="entry name" value="SLC13A/DASS"/>
</dbReference>
<keyword evidence="2" id="KW-0813">Transport</keyword>
<evidence type="ECO:0000313" key="8">
    <source>
        <dbReference type="Proteomes" id="UP000002221"/>
    </source>
</evidence>
<evidence type="ECO:0000256" key="3">
    <source>
        <dbReference type="ARBA" id="ARBA00022692"/>
    </source>
</evidence>
<feature type="transmembrane region" description="Helical" evidence="6">
    <location>
        <begin position="270"/>
        <end position="287"/>
    </location>
</feature>
<evidence type="ECO:0000256" key="6">
    <source>
        <dbReference type="SAM" id="Phobius"/>
    </source>
</evidence>
<dbReference type="STRING" id="518766.Rmar_2078"/>
<name>D0MD47_RHOM4</name>
<evidence type="ECO:0000256" key="1">
    <source>
        <dbReference type="ARBA" id="ARBA00004141"/>
    </source>
</evidence>
<feature type="transmembrane region" description="Helical" evidence="6">
    <location>
        <begin position="55"/>
        <end position="73"/>
    </location>
</feature>
<dbReference type="EMBL" id="CP001807">
    <property type="protein sequence ID" value="ACY48959.1"/>
    <property type="molecule type" value="Genomic_DNA"/>
</dbReference>
<feature type="transmembrane region" description="Helical" evidence="6">
    <location>
        <begin position="449"/>
        <end position="473"/>
    </location>
</feature>
<sequence>MTRRQRLGLVLGPLFFLSFWLGPKPAALSPEAWHAGAVSLWMAVWWITEALPIPATALLPIVLFPVLGVRSIGEATAPYAHPIIFLFMGGFLLAQAMQRWRLHRRLALHIIRRIGTRPARLVLGFLLAGAFLSLWVSNTATALMMLPIALSVLELLEERGAVQPTLRTFEAALVLSIAYGCNIGGMGTLIGTPPNALLAGFLSETYGYELSFAAWLPLGLPIVAIGLFLTYLLLIFVLFPEGRRLRVEARGLIQAELSALGPVQPAERRVAWVFAVTALLWIVRPLLSRWVPGLSDAGIAIGAALMLFLLPAGQGRRLLDWESARHLPWGILLLFGGGLSMADAITDTGLARWIGQQVGGLAGWPPLLIVLLATGTIVFLTEITSNTAVAAAFLPVLASAAVGLGQNPLLLAIPATLGASCAFMLPVATPPNAVVYSTGRITMAEMARAGFWLNLLFIVLLTALAFLLLPFTLGVEVGRLPTWAQP</sequence>
<gene>
    <name evidence="7" type="ordered locus">Rmar_2078</name>
</gene>
<dbReference type="PANTHER" id="PTHR10283">
    <property type="entry name" value="SOLUTE CARRIER FAMILY 13 MEMBER"/>
    <property type="match status" value="1"/>
</dbReference>
<protein>
    <submittedName>
        <fullName evidence="7">Anion transporter</fullName>
    </submittedName>
</protein>
<keyword evidence="4 6" id="KW-1133">Transmembrane helix</keyword>
<dbReference type="PROSITE" id="PS01271">
    <property type="entry name" value="NA_SULFATE"/>
    <property type="match status" value="1"/>
</dbReference>
<dbReference type="RefSeq" id="WP_012844570.1">
    <property type="nucleotide sequence ID" value="NC_013501.1"/>
</dbReference>
<evidence type="ECO:0000256" key="4">
    <source>
        <dbReference type="ARBA" id="ARBA00022989"/>
    </source>
</evidence>
<comment type="subcellular location">
    <subcellularLocation>
        <location evidence="1">Membrane</location>
        <topology evidence="1">Multi-pass membrane protein</topology>
    </subcellularLocation>
</comment>
<dbReference type="CDD" id="cd01115">
    <property type="entry name" value="SLC13_permease"/>
    <property type="match status" value="1"/>
</dbReference>
<dbReference type="GO" id="GO:0015141">
    <property type="term" value="F:succinate transmembrane transporter activity"/>
    <property type="evidence" value="ECO:0007669"/>
    <property type="project" value="UniProtKB-ARBA"/>
</dbReference>
<feature type="transmembrane region" description="Helical" evidence="6">
    <location>
        <begin position="362"/>
        <end position="380"/>
    </location>
</feature>
<feature type="transmembrane region" description="Helical" evidence="6">
    <location>
        <begin position="324"/>
        <end position="342"/>
    </location>
</feature>
<keyword evidence="5 6" id="KW-0472">Membrane</keyword>
<dbReference type="Proteomes" id="UP000002221">
    <property type="component" value="Chromosome"/>
</dbReference>
<dbReference type="InterPro" id="IPR031312">
    <property type="entry name" value="Na/sul_symport_CS"/>
</dbReference>
<dbReference type="HOGENOM" id="CLU_005170_0_0_10"/>
<keyword evidence="8" id="KW-1185">Reference proteome</keyword>
<evidence type="ECO:0000256" key="5">
    <source>
        <dbReference type="ARBA" id="ARBA00023136"/>
    </source>
</evidence>
<dbReference type="OrthoDB" id="9765532at2"/>
<organism evidence="7 8">
    <name type="scientific">Rhodothermus marinus (strain ATCC 43812 / DSM 4252 / R-10)</name>
    <name type="common">Rhodothermus obamensis</name>
    <dbReference type="NCBI Taxonomy" id="518766"/>
    <lineage>
        <taxon>Bacteria</taxon>
        <taxon>Pseudomonadati</taxon>
        <taxon>Rhodothermota</taxon>
        <taxon>Rhodothermia</taxon>
        <taxon>Rhodothermales</taxon>
        <taxon>Rhodothermaceae</taxon>
        <taxon>Rhodothermus</taxon>
    </lineage>
</organism>
<feature type="transmembrane region" description="Helical" evidence="6">
    <location>
        <begin position="141"/>
        <end position="157"/>
    </location>
</feature>